<evidence type="ECO:0000313" key="4">
    <source>
        <dbReference type="Proteomes" id="UP000824162"/>
    </source>
</evidence>
<keyword evidence="1" id="KW-0227">DNA damage</keyword>
<dbReference type="PANTHER" id="PTHR42942:SF1">
    <property type="entry name" value="ALKYLTRANSFERASE-LIKE PROTEIN 1"/>
    <property type="match status" value="1"/>
</dbReference>
<dbReference type="NCBIfam" id="TIGR00589">
    <property type="entry name" value="ogt"/>
    <property type="match status" value="1"/>
</dbReference>
<feature type="domain" description="Methylated-DNA-[protein]-cysteine S-methyltransferase DNA binding" evidence="2">
    <location>
        <begin position="4"/>
        <end position="83"/>
    </location>
</feature>
<dbReference type="CDD" id="cd06445">
    <property type="entry name" value="ATase"/>
    <property type="match status" value="1"/>
</dbReference>
<dbReference type="InterPro" id="IPR036217">
    <property type="entry name" value="MethylDNA_cys_MeTrfase_DNAb"/>
</dbReference>
<dbReference type="SUPFAM" id="SSF46767">
    <property type="entry name" value="Methylated DNA-protein cysteine methyltransferase, C-terminal domain"/>
    <property type="match status" value="1"/>
</dbReference>
<proteinExistence type="predicted"/>
<comment type="caution">
    <text evidence="3">The sequence shown here is derived from an EMBL/GenBank/DDBJ whole genome shotgun (WGS) entry which is preliminary data.</text>
</comment>
<gene>
    <name evidence="3" type="ORF">H9900_02375</name>
</gene>
<dbReference type="GO" id="GO:0006281">
    <property type="term" value="P:DNA repair"/>
    <property type="evidence" value="ECO:0007669"/>
    <property type="project" value="InterPro"/>
</dbReference>
<dbReference type="AlphaFoldDB" id="A0A9D1TMD3"/>
<dbReference type="Proteomes" id="UP000824162">
    <property type="component" value="Unassembled WGS sequence"/>
</dbReference>
<dbReference type="Pfam" id="PF01035">
    <property type="entry name" value="DNA_binding_1"/>
    <property type="match status" value="1"/>
</dbReference>
<dbReference type="PANTHER" id="PTHR42942">
    <property type="entry name" value="6-O-METHYLGUANINE DNA METHYLTRANSFERASE"/>
    <property type="match status" value="1"/>
</dbReference>
<organism evidence="3 4">
    <name type="scientific">Candidatus Monoglobus merdigallinarum</name>
    <dbReference type="NCBI Taxonomy" id="2838698"/>
    <lineage>
        <taxon>Bacteria</taxon>
        <taxon>Bacillati</taxon>
        <taxon>Bacillota</taxon>
        <taxon>Clostridia</taxon>
        <taxon>Monoglobales</taxon>
        <taxon>Monoglobaceae</taxon>
        <taxon>Monoglobus</taxon>
    </lineage>
</organism>
<reference evidence="3" key="1">
    <citation type="journal article" date="2021" name="PeerJ">
        <title>Extensive microbial diversity within the chicken gut microbiome revealed by metagenomics and culture.</title>
        <authorList>
            <person name="Gilroy R."/>
            <person name="Ravi A."/>
            <person name="Getino M."/>
            <person name="Pursley I."/>
            <person name="Horton D.L."/>
            <person name="Alikhan N.F."/>
            <person name="Baker D."/>
            <person name="Gharbi K."/>
            <person name="Hall N."/>
            <person name="Watson M."/>
            <person name="Adriaenssens E.M."/>
            <person name="Foster-Nyarko E."/>
            <person name="Jarju S."/>
            <person name="Secka A."/>
            <person name="Antonio M."/>
            <person name="Oren A."/>
            <person name="Chaudhuri R.R."/>
            <person name="La Ragione R."/>
            <person name="Hildebrand F."/>
            <person name="Pallen M.J."/>
        </authorList>
    </citation>
    <scope>NUCLEOTIDE SEQUENCE</scope>
    <source>
        <strain evidence="3">5790</strain>
    </source>
</reference>
<evidence type="ECO:0000256" key="1">
    <source>
        <dbReference type="ARBA" id="ARBA00022763"/>
    </source>
</evidence>
<evidence type="ECO:0000313" key="3">
    <source>
        <dbReference type="EMBL" id="HIV85638.1"/>
    </source>
</evidence>
<protein>
    <submittedName>
        <fullName evidence="3">MGMT family protein</fullName>
    </submittedName>
</protein>
<evidence type="ECO:0000259" key="2">
    <source>
        <dbReference type="Pfam" id="PF01035"/>
    </source>
</evidence>
<sequence>MNTFEKIYSIVGQIPRGKVATYGQIAALCGNVRLARVVGYALHSNPRPDEIPCFRVVNREGFLSGSFAFGGGDEQKRLLILDGIEVDDSGRVDLSKYLWDGAVGDNAPENEND</sequence>
<dbReference type="EMBL" id="DXIJ01000046">
    <property type="protein sequence ID" value="HIV85638.1"/>
    <property type="molecule type" value="Genomic_DNA"/>
</dbReference>
<reference evidence="3" key="2">
    <citation type="submission" date="2021-04" db="EMBL/GenBank/DDBJ databases">
        <authorList>
            <person name="Gilroy R."/>
        </authorList>
    </citation>
    <scope>NUCLEOTIDE SEQUENCE</scope>
    <source>
        <strain evidence="3">5790</strain>
    </source>
</reference>
<dbReference type="InterPro" id="IPR014048">
    <property type="entry name" value="MethylDNA_cys_MeTrfase_DNA-bd"/>
</dbReference>
<dbReference type="InterPro" id="IPR052520">
    <property type="entry name" value="ATL_DNA_repair"/>
</dbReference>
<dbReference type="InterPro" id="IPR036388">
    <property type="entry name" value="WH-like_DNA-bd_sf"/>
</dbReference>
<dbReference type="GO" id="GO:0003824">
    <property type="term" value="F:catalytic activity"/>
    <property type="evidence" value="ECO:0007669"/>
    <property type="project" value="InterPro"/>
</dbReference>
<dbReference type="Gene3D" id="1.10.10.10">
    <property type="entry name" value="Winged helix-like DNA-binding domain superfamily/Winged helix DNA-binding domain"/>
    <property type="match status" value="1"/>
</dbReference>
<accession>A0A9D1TMD3</accession>
<name>A0A9D1TMD3_9FIRM</name>